<dbReference type="InterPro" id="IPR008622">
    <property type="entry name" value="FliT"/>
</dbReference>
<keyword evidence="7" id="KW-0969">Cilium</keyword>
<evidence type="ECO:0000313" key="8">
    <source>
        <dbReference type="Proteomes" id="UP000755551"/>
    </source>
</evidence>
<keyword evidence="3" id="KW-1005">Bacterial flagellum biogenesis</keyword>
<keyword evidence="4" id="KW-0143">Chaperone</keyword>
<dbReference type="RefSeq" id="WP_217335460.1">
    <property type="nucleotide sequence ID" value="NZ_JAHQZT010000015.1"/>
</dbReference>
<evidence type="ECO:0000256" key="4">
    <source>
        <dbReference type="ARBA" id="ARBA00023186"/>
    </source>
</evidence>
<gene>
    <name evidence="7" type="ORF">KTN04_11935</name>
</gene>
<reference evidence="7 8" key="1">
    <citation type="submission" date="2021-06" db="EMBL/GenBank/DDBJ databases">
        <title>Bacterium isolated from marine sediment.</title>
        <authorList>
            <person name="Zhu K.-L."/>
            <person name="Du Z.-J."/>
            <person name="Liang Q.-Y."/>
        </authorList>
    </citation>
    <scope>NUCLEOTIDE SEQUENCE [LARGE SCALE GENOMIC DNA]</scope>
    <source>
        <strain evidence="7 8">A346</strain>
    </source>
</reference>
<evidence type="ECO:0000256" key="5">
    <source>
        <dbReference type="ARBA" id="ARBA00093797"/>
    </source>
</evidence>
<accession>A0ABS6MD15</accession>
<keyword evidence="7" id="KW-0282">Flagellum</keyword>
<organism evidence="7 8">
    <name type="scientific">Marinobacterium weihaiense</name>
    <dbReference type="NCBI Taxonomy" id="2851016"/>
    <lineage>
        <taxon>Bacteria</taxon>
        <taxon>Pseudomonadati</taxon>
        <taxon>Pseudomonadota</taxon>
        <taxon>Gammaproteobacteria</taxon>
        <taxon>Oceanospirillales</taxon>
        <taxon>Oceanospirillaceae</taxon>
        <taxon>Marinobacterium</taxon>
    </lineage>
</organism>
<dbReference type="Proteomes" id="UP000755551">
    <property type="component" value="Unassembled WGS sequence"/>
</dbReference>
<protein>
    <recommendedName>
        <fullName evidence="5">Flagellar protein FliT</fullName>
    </recommendedName>
</protein>
<keyword evidence="7" id="KW-0966">Cell projection</keyword>
<feature type="coiled-coil region" evidence="6">
    <location>
        <begin position="30"/>
        <end position="80"/>
    </location>
</feature>
<evidence type="ECO:0000256" key="6">
    <source>
        <dbReference type="SAM" id="Coils"/>
    </source>
</evidence>
<keyword evidence="2" id="KW-0963">Cytoplasm</keyword>
<proteinExistence type="predicted"/>
<evidence type="ECO:0000256" key="3">
    <source>
        <dbReference type="ARBA" id="ARBA00022795"/>
    </source>
</evidence>
<evidence type="ECO:0000313" key="7">
    <source>
        <dbReference type="EMBL" id="MBV0934050.1"/>
    </source>
</evidence>
<dbReference type="Pfam" id="PF05400">
    <property type="entry name" value="FliT"/>
    <property type="match status" value="1"/>
</dbReference>
<dbReference type="EMBL" id="JAHQZT010000015">
    <property type="protein sequence ID" value="MBV0934050.1"/>
    <property type="molecule type" value="Genomic_DNA"/>
</dbReference>
<evidence type="ECO:0000256" key="2">
    <source>
        <dbReference type="ARBA" id="ARBA00022490"/>
    </source>
</evidence>
<name>A0ABS6MD15_9GAMM</name>
<evidence type="ECO:0000256" key="1">
    <source>
        <dbReference type="ARBA" id="ARBA00004514"/>
    </source>
</evidence>
<sequence>MDKITELSLQLLQTTQAMHDSIEAGELLPLEELQQQRTVLVAELDQESQQPYPRDVLAGCRDLIEQARALENSIADLLEQKRDELGAEKAKIKLGKQASKAYGSFK</sequence>
<keyword evidence="6" id="KW-0175">Coiled coil</keyword>
<comment type="caution">
    <text evidence="7">The sequence shown here is derived from an EMBL/GenBank/DDBJ whole genome shotgun (WGS) entry which is preliminary data.</text>
</comment>
<comment type="subcellular location">
    <subcellularLocation>
        <location evidence="1">Cytoplasm</location>
        <location evidence="1">Cytosol</location>
    </subcellularLocation>
</comment>
<keyword evidence="8" id="KW-1185">Reference proteome</keyword>